<sequence>MGSSEGVVDNCIIREGGRVFPCAVGIWIGQSGDNRITHNEISDLFYTSISVGWRLGYGETTHKRNFIAYNHVHHLG</sequence>
<name>A0ABT2EJ73_9BACT</name>
<evidence type="ECO:0000313" key="1">
    <source>
        <dbReference type="EMBL" id="MCS3918002.1"/>
    </source>
</evidence>
<dbReference type="InterPro" id="IPR011050">
    <property type="entry name" value="Pectin_lyase_fold/virulence"/>
</dbReference>
<comment type="caution">
    <text evidence="1">The sequence shown here is derived from an EMBL/GenBank/DDBJ whole genome shotgun (WGS) entry which is preliminary data.</text>
</comment>
<proteinExistence type="predicted"/>
<dbReference type="Proteomes" id="UP001204798">
    <property type="component" value="Unassembled WGS sequence"/>
</dbReference>
<protein>
    <recommendedName>
        <fullName evidence="3">Right handed beta helix domain-containing protein</fullName>
    </recommendedName>
</protein>
<dbReference type="SUPFAM" id="SSF51126">
    <property type="entry name" value="Pectin lyase-like"/>
    <property type="match status" value="1"/>
</dbReference>
<reference evidence="1 2" key="1">
    <citation type="submission" date="2022-08" db="EMBL/GenBank/DDBJ databases">
        <title>Bacterial and archaeal communities from various locations to study Microbial Dark Matter (Phase II).</title>
        <authorList>
            <person name="Stepanauskas R."/>
        </authorList>
    </citation>
    <scope>NUCLEOTIDE SEQUENCE [LARGE SCALE GENOMIC DNA]</scope>
    <source>
        <strain evidence="1 2">PD1</strain>
    </source>
</reference>
<evidence type="ECO:0000313" key="2">
    <source>
        <dbReference type="Proteomes" id="UP001204798"/>
    </source>
</evidence>
<accession>A0ABT2EJ73</accession>
<evidence type="ECO:0008006" key="3">
    <source>
        <dbReference type="Google" id="ProtNLM"/>
    </source>
</evidence>
<dbReference type="EMBL" id="JANUCP010000001">
    <property type="protein sequence ID" value="MCS3918002.1"/>
    <property type="molecule type" value="Genomic_DNA"/>
</dbReference>
<dbReference type="RefSeq" id="WP_259093056.1">
    <property type="nucleotide sequence ID" value="NZ_CP130454.1"/>
</dbReference>
<dbReference type="PANTHER" id="PTHR36453:SF1">
    <property type="entry name" value="RIGHT HANDED BETA HELIX DOMAIN-CONTAINING PROTEIN"/>
    <property type="match status" value="1"/>
</dbReference>
<keyword evidence="2" id="KW-1185">Reference proteome</keyword>
<organism evidence="1 2">
    <name type="scientific">Candidatus Fervidibacter sacchari</name>
    <dbReference type="NCBI Taxonomy" id="1448929"/>
    <lineage>
        <taxon>Bacteria</taxon>
        <taxon>Candidatus Fervidibacterota</taxon>
        <taxon>Candidatus Fervidibacter</taxon>
    </lineage>
</organism>
<gene>
    <name evidence="1" type="ORF">M2350_000399</name>
</gene>
<dbReference type="PANTHER" id="PTHR36453">
    <property type="entry name" value="SECRETED PROTEIN-RELATED"/>
    <property type="match status" value="1"/>
</dbReference>